<protein>
    <submittedName>
        <fullName evidence="5">ABC transporter ATP-binding protein</fullName>
    </submittedName>
</protein>
<feature type="domain" description="ABC transporter" evidence="4">
    <location>
        <begin position="6"/>
        <end position="233"/>
    </location>
</feature>
<dbReference type="InterPro" id="IPR017871">
    <property type="entry name" value="ABC_transporter-like_CS"/>
</dbReference>
<dbReference type="GO" id="GO:0005524">
    <property type="term" value="F:ATP binding"/>
    <property type="evidence" value="ECO:0007669"/>
    <property type="project" value="UniProtKB-KW"/>
</dbReference>
<dbReference type="InterPro" id="IPR027417">
    <property type="entry name" value="P-loop_NTPase"/>
</dbReference>
<dbReference type="KEGG" id="pdec:H1Q58_15170"/>
<dbReference type="InterPro" id="IPR003593">
    <property type="entry name" value="AAA+_ATPase"/>
</dbReference>
<dbReference type="PROSITE" id="PS00211">
    <property type="entry name" value="ABC_TRANSPORTER_1"/>
    <property type="match status" value="1"/>
</dbReference>
<dbReference type="InterPro" id="IPR003439">
    <property type="entry name" value="ABC_transporter-like_ATP-bd"/>
</dbReference>
<dbReference type="SMART" id="SM00382">
    <property type="entry name" value="AAA"/>
    <property type="match status" value="1"/>
</dbReference>
<sequence>MSSSVLQVQQVSFRYGGKEIFRDLSLAIQEREFVSIVGPSGSGKTTLFRLLLGLEKPETGGLFLGEKQVIGAGGGIAYVPQKDLLIPWRSILDNVILPLEISGLTKREAYANARPHFASFGLAGTESAYPHMLSGGMKQRVSFLRAYLTGSDVLLLDEPFSALDAISRVEMQDWLLEQWVSLKKTIILITHDLDEALLLSDRILVTSSPPMKQLAEIPVPLSRPRTMDMKLDDKSLLSLKSELLQKFRHEGAKCDAEET</sequence>
<organism evidence="5 6">
    <name type="scientific">Planococcus maritimus</name>
    <dbReference type="NCBI Taxonomy" id="192421"/>
    <lineage>
        <taxon>Bacteria</taxon>
        <taxon>Bacillati</taxon>
        <taxon>Bacillota</taxon>
        <taxon>Bacilli</taxon>
        <taxon>Bacillales</taxon>
        <taxon>Caryophanaceae</taxon>
        <taxon>Planococcus</taxon>
    </lineage>
</organism>
<evidence type="ECO:0000256" key="1">
    <source>
        <dbReference type="ARBA" id="ARBA00022448"/>
    </source>
</evidence>
<keyword evidence="6" id="KW-1185">Reference proteome</keyword>
<evidence type="ECO:0000313" key="6">
    <source>
        <dbReference type="Proteomes" id="UP000514716"/>
    </source>
</evidence>
<dbReference type="GO" id="GO:0016887">
    <property type="term" value="F:ATP hydrolysis activity"/>
    <property type="evidence" value="ECO:0007669"/>
    <property type="project" value="InterPro"/>
</dbReference>
<dbReference type="AlphaFoldDB" id="A0A7D7R9P7"/>
<dbReference type="RefSeq" id="WP_182091980.1">
    <property type="nucleotide sequence ID" value="NZ_CP059540.1"/>
</dbReference>
<evidence type="ECO:0000259" key="4">
    <source>
        <dbReference type="PROSITE" id="PS50893"/>
    </source>
</evidence>
<keyword evidence="2" id="KW-0547">Nucleotide-binding</keyword>
<dbReference type="PANTHER" id="PTHR42788">
    <property type="entry name" value="TAURINE IMPORT ATP-BINDING PROTEIN-RELATED"/>
    <property type="match status" value="1"/>
</dbReference>
<reference evidence="5 6" key="1">
    <citation type="submission" date="2020-07" db="EMBL/GenBank/DDBJ databases">
        <title>Screening of a cold-adapted Planococcus bacterium producing protease in traditional shrimp paste and protease identification by genome sequencing.</title>
        <authorList>
            <person name="Gao R."/>
            <person name="Leng W."/>
            <person name="Chu Q."/>
            <person name="Wu X."/>
            <person name="Liu H."/>
            <person name="Li X."/>
        </authorList>
    </citation>
    <scope>NUCLEOTIDE SEQUENCE [LARGE SCALE GENOMIC DNA]</scope>
    <source>
        <strain evidence="5 6">XJ11</strain>
    </source>
</reference>
<dbReference type="PROSITE" id="PS50893">
    <property type="entry name" value="ABC_TRANSPORTER_2"/>
    <property type="match status" value="1"/>
</dbReference>
<dbReference type="SUPFAM" id="SSF52540">
    <property type="entry name" value="P-loop containing nucleoside triphosphate hydrolases"/>
    <property type="match status" value="1"/>
</dbReference>
<keyword evidence="1" id="KW-0813">Transport</keyword>
<evidence type="ECO:0000256" key="3">
    <source>
        <dbReference type="ARBA" id="ARBA00022840"/>
    </source>
</evidence>
<dbReference type="Pfam" id="PF00005">
    <property type="entry name" value="ABC_tran"/>
    <property type="match status" value="1"/>
</dbReference>
<dbReference type="InterPro" id="IPR050166">
    <property type="entry name" value="ABC_transporter_ATP-bind"/>
</dbReference>
<accession>A0A7D7R9P7</accession>
<name>A0A7D7R9P7_PLAMR</name>
<evidence type="ECO:0000256" key="2">
    <source>
        <dbReference type="ARBA" id="ARBA00022741"/>
    </source>
</evidence>
<dbReference type="PANTHER" id="PTHR42788:SF2">
    <property type="entry name" value="ABC TRANSPORTER ATP-BINDING PROTEIN"/>
    <property type="match status" value="1"/>
</dbReference>
<dbReference type="Proteomes" id="UP000514716">
    <property type="component" value="Chromosome"/>
</dbReference>
<gene>
    <name evidence="5" type="ORF">H1Q58_15170</name>
</gene>
<proteinExistence type="predicted"/>
<keyword evidence="3 5" id="KW-0067">ATP-binding</keyword>
<evidence type="ECO:0000313" key="5">
    <source>
        <dbReference type="EMBL" id="QMT17278.1"/>
    </source>
</evidence>
<dbReference type="Gene3D" id="3.40.50.300">
    <property type="entry name" value="P-loop containing nucleotide triphosphate hydrolases"/>
    <property type="match status" value="1"/>
</dbReference>
<dbReference type="EMBL" id="CP059540">
    <property type="protein sequence ID" value="QMT17278.1"/>
    <property type="molecule type" value="Genomic_DNA"/>
</dbReference>
<dbReference type="CDD" id="cd03293">
    <property type="entry name" value="ABC_NrtD_SsuB_transporters"/>
    <property type="match status" value="1"/>
</dbReference>